<reference evidence="1 2" key="1">
    <citation type="submission" date="2017-09" db="EMBL/GenBank/DDBJ databases">
        <title>Depth-based differentiation of microbial function through sediment-hosted aquifers and enrichment of novel symbionts in the deep terrestrial subsurface.</title>
        <authorList>
            <person name="Probst A.J."/>
            <person name="Ladd B."/>
            <person name="Jarett J.K."/>
            <person name="Geller-Mcgrath D.E."/>
            <person name="Sieber C.M."/>
            <person name="Emerson J.B."/>
            <person name="Anantharaman K."/>
            <person name="Thomas B.C."/>
            <person name="Malmstrom R."/>
            <person name="Stieglmeier M."/>
            <person name="Klingl A."/>
            <person name="Woyke T."/>
            <person name="Ryan C.M."/>
            <person name="Banfield J.F."/>
        </authorList>
    </citation>
    <scope>NUCLEOTIDE SEQUENCE [LARGE SCALE GENOMIC DNA]</scope>
    <source>
        <strain evidence="1">CG11_big_fil_rev_8_21_14_0_20_40_15</strain>
    </source>
</reference>
<organism evidence="1 2">
    <name type="scientific">Candidatus Portnoybacteria bacterium CG11_big_fil_rev_8_21_14_0_20_40_15</name>
    <dbReference type="NCBI Taxonomy" id="1974817"/>
    <lineage>
        <taxon>Bacteria</taxon>
        <taxon>Candidatus Portnoyibacteriota</taxon>
    </lineage>
</organism>
<evidence type="ECO:0000313" key="1">
    <source>
        <dbReference type="EMBL" id="PIQ75383.1"/>
    </source>
</evidence>
<dbReference type="GO" id="GO:0016740">
    <property type="term" value="F:transferase activity"/>
    <property type="evidence" value="ECO:0007669"/>
    <property type="project" value="UniProtKB-KW"/>
</dbReference>
<proteinExistence type="predicted"/>
<comment type="caution">
    <text evidence="1">The sequence shown here is derived from an EMBL/GenBank/DDBJ whole genome shotgun (WGS) entry which is preliminary data.</text>
</comment>
<name>A0A2H0KT97_9BACT</name>
<dbReference type="SUPFAM" id="SSF89095">
    <property type="entry name" value="GatB/YqeY motif"/>
    <property type="match status" value="1"/>
</dbReference>
<dbReference type="InterPro" id="IPR003789">
    <property type="entry name" value="Asn/Gln_tRNA_amidoTrase-B-like"/>
</dbReference>
<sequence>MNLKEEINQDFKDAFRAKNESQLSTLRLLLAAIKNKEVEKRTRLSKSEPIEKLEELSQLDDQEVIEVISSEIKKCKDAAGQYKQGGREELAAKEKKEIVVLSVYMPEQMGEGEIKKLVQEAIKKVGAAGLGDLGKVMGALMPQVKGKTDGNLVSKIVKEELGK</sequence>
<dbReference type="Pfam" id="PF09424">
    <property type="entry name" value="YqeY"/>
    <property type="match status" value="1"/>
</dbReference>
<dbReference type="Gene3D" id="1.10.1510.10">
    <property type="entry name" value="Uncharacterised protein YqeY/AIM41 PF09424, N-terminal domain"/>
    <property type="match status" value="1"/>
</dbReference>
<dbReference type="Proteomes" id="UP000229317">
    <property type="component" value="Unassembled WGS sequence"/>
</dbReference>
<dbReference type="InterPro" id="IPR019004">
    <property type="entry name" value="YqeY/Aim41"/>
</dbReference>
<dbReference type="GO" id="GO:0016884">
    <property type="term" value="F:carbon-nitrogen ligase activity, with glutamine as amido-N-donor"/>
    <property type="evidence" value="ECO:0007669"/>
    <property type="project" value="InterPro"/>
</dbReference>
<dbReference type="AlphaFoldDB" id="A0A2H0KT97"/>
<accession>A0A2H0KT97</accession>
<dbReference type="InterPro" id="IPR023168">
    <property type="entry name" value="GatB_Yqey_C_2"/>
</dbReference>
<dbReference type="PANTHER" id="PTHR28055:SF1">
    <property type="entry name" value="ALTERED INHERITANCE OF MITOCHONDRIA PROTEIN 41, MITOCHONDRIAL"/>
    <property type="match status" value="1"/>
</dbReference>
<keyword evidence="1" id="KW-0808">Transferase</keyword>
<dbReference type="EMBL" id="PCVO01000023">
    <property type="protein sequence ID" value="PIQ75383.1"/>
    <property type="molecule type" value="Genomic_DNA"/>
</dbReference>
<evidence type="ECO:0000313" key="2">
    <source>
        <dbReference type="Proteomes" id="UP000229317"/>
    </source>
</evidence>
<dbReference type="InterPro" id="IPR042184">
    <property type="entry name" value="YqeY/Aim41_N"/>
</dbReference>
<gene>
    <name evidence="1" type="ORF">COV84_01615</name>
</gene>
<protein>
    <submittedName>
        <fullName evidence="1">Aspartyl-tRNA amidotransferase</fullName>
    </submittedName>
</protein>
<dbReference type="PANTHER" id="PTHR28055">
    <property type="entry name" value="ALTERED INHERITANCE OF MITOCHONDRIA PROTEIN 41, MITOCHONDRIAL"/>
    <property type="match status" value="1"/>
</dbReference>
<dbReference type="Gene3D" id="1.10.10.410">
    <property type="match status" value="1"/>
</dbReference>